<feature type="transmembrane region" description="Helical" evidence="5">
    <location>
        <begin position="6"/>
        <end position="22"/>
    </location>
</feature>
<dbReference type="Pfam" id="PF07690">
    <property type="entry name" value="MFS_1"/>
    <property type="match status" value="1"/>
</dbReference>
<proteinExistence type="predicted"/>
<dbReference type="AlphaFoldDB" id="T0XX72"/>
<feature type="transmembrane region" description="Helical" evidence="5">
    <location>
        <begin position="34"/>
        <end position="52"/>
    </location>
</feature>
<name>T0XX72_9ZZZZ</name>
<evidence type="ECO:0000259" key="6">
    <source>
        <dbReference type="PROSITE" id="PS50850"/>
    </source>
</evidence>
<dbReference type="SUPFAM" id="SSF103473">
    <property type="entry name" value="MFS general substrate transporter"/>
    <property type="match status" value="1"/>
</dbReference>
<feature type="transmembrane region" description="Helical" evidence="5">
    <location>
        <begin position="58"/>
        <end position="80"/>
    </location>
</feature>
<evidence type="ECO:0000313" key="7">
    <source>
        <dbReference type="EMBL" id="EQD27401.1"/>
    </source>
</evidence>
<dbReference type="PANTHER" id="PTHR11662:SF399">
    <property type="entry name" value="FI19708P1-RELATED"/>
    <property type="match status" value="1"/>
</dbReference>
<dbReference type="InterPro" id="IPR050382">
    <property type="entry name" value="MFS_Na/Anion_cotransporter"/>
</dbReference>
<comment type="caution">
    <text evidence="7">The sequence shown here is derived from an EMBL/GenBank/DDBJ whole genome shotgun (WGS) entry which is preliminary data.</text>
</comment>
<comment type="subcellular location">
    <subcellularLocation>
        <location evidence="1">Membrane</location>
        <topology evidence="1">Multi-pass membrane protein</topology>
    </subcellularLocation>
</comment>
<evidence type="ECO:0000256" key="3">
    <source>
        <dbReference type="ARBA" id="ARBA00022989"/>
    </source>
</evidence>
<evidence type="ECO:0000256" key="2">
    <source>
        <dbReference type="ARBA" id="ARBA00022692"/>
    </source>
</evidence>
<dbReference type="EMBL" id="AUZY01012876">
    <property type="protein sequence ID" value="EQD27401.1"/>
    <property type="molecule type" value="Genomic_DNA"/>
</dbReference>
<dbReference type="PROSITE" id="PS50850">
    <property type="entry name" value="MFS"/>
    <property type="match status" value="1"/>
</dbReference>
<dbReference type="PANTHER" id="PTHR11662">
    <property type="entry name" value="SOLUTE CARRIER FAMILY 17"/>
    <property type="match status" value="1"/>
</dbReference>
<sequence length="161" mass="17232">MLPWLTAALMLWGTGYLSDWLLRRTGRLRVARSHVIWVTQLLAGLCILPVIFVHDLGVALVFITLAVGLGMSSNACFYAVNVDVARARSGTALGVMDTFFALAGFIAPVLTGWLVGLTGHYQAAFALLALLALSSVLAVLLFHHPDQSAKLEDSTDARAAP</sequence>
<dbReference type="GO" id="GO:0016020">
    <property type="term" value="C:membrane"/>
    <property type="evidence" value="ECO:0007669"/>
    <property type="project" value="UniProtKB-SubCell"/>
</dbReference>
<gene>
    <name evidence="7" type="ORF">B1B_19161</name>
</gene>
<evidence type="ECO:0000256" key="4">
    <source>
        <dbReference type="ARBA" id="ARBA00023136"/>
    </source>
</evidence>
<dbReference type="GO" id="GO:0022857">
    <property type="term" value="F:transmembrane transporter activity"/>
    <property type="evidence" value="ECO:0007669"/>
    <property type="project" value="InterPro"/>
</dbReference>
<feature type="domain" description="Major facilitator superfamily (MFS) profile" evidence="6">
    <location>
        <begin position="1"/>
        <end position="147"/>
    </location>
</feature>
<feature type="transmembrane region" description="Helical" evidence="5">
    <location>
        <begin position="92"/>
        <end position="115"/>
    </location>
</feature>
<dbReference type="Gene3D" id="1.20.1250.20">
    <property type="entry name" value="MFS general substrate transporter like domains"/>
    <property type="match status" value="1"/>
</dbReference>
<reference evidence="7" key="1">
    <citation type="submission" date="2013-08" db="EMBL/GenBank/DDBJ databases">
        <authorList>
            <person name="Mendez C."/>
            <person name="Richter M."/>
            <person name="Ferrer M."/>
            <person name="Sanchez J."/>
        </authorList>
    </citation>
    <scope>NUCLEOTIDE SEQUENCE</scope>
</reference>
<evidence type="ECO:0000256" key="5">
    <source>
        <dbReference type="SAM" id="Phobius"/>
    </source>
</evidence>
<feature type="transmembrane region" description="Helical" evidence="5">
    <location>
        <begin position="121"/>
        <end position="142"/>
    </location>
</feature>
<accession>T0XX72</accession>
<dbReference type="InterPro" id="IPR020846">
    <property type="entry name" value="MFS_dom"/>
</dbReference>
<keyword evidence="2 5" id="KW-0812">Transmembrane</keyword>
<reference evidence="7" key="2">
    <citation type="journal article" date="2014" name="ISME J.">
        <title>Microbial stratification in low pH oxic and suboxic macroscopic growths along an acid mine drainage.</title>
        <authorList>
            <person name="Mendez-Garcia C."/>
            <person name="Mesa V."/>
            <person name="Sprenger R.R."/>
            <person name="Richter M."/>
            <person name="Diez M.S."/>
            <person name="Solano J."/>
            <person name="Bargiela R."/>
            <person name="Golyshina O.V."/>
            <person name="Manteca A."/>
            <person name="Ramos J.L."/>
            <person name="Gallego J.R."/>
            <person name="Llorente I."/>
            <person name="Martins Dos Santos V.A."/>
            <person name="Jensen O.N."/>
            <person name="Pelaez A.I."/>
            <person name="Sanchez J."/>
            <person name="Ferrer M."/>
        </authorList>
    </citation>
    <scope>NUCLEOTIDE SEQUENCE</scope>
</reference>
<dbReference type="InterPro" id="IPR036259">
    <property type="entry name" value="MFS_trans_sf"/>
</dbReference>
<keyword evidence="4 5" id="KW-0472">Membrane</keyword>
<organism evidence="7">
    <name type="scientific">mine drainage metagenome</name>
    <dbReference type="NCBI Taxonomy" id="410659"/>
    <lineage>
        <taxon>unclassified sequences</taxon>
        <taxon>metagenomes</taxon>
        <taxon>ecological metagenomes</taxon>
    </lineage>
</organism>
<evidence type="ECO:0000256" key="1">
    <source>
        <dbReference type="ARBA" id="ARBA00004141"/>
    </source>
</evidence>
<keyword evidence="3 5" id="KW-1133">Transmembrane helix</keyword>
<protein>
    <submittedName>
        <fullName evidence="7">Major facilitator superfamily MFS_1</fullName>
    </submittedName>
</protein>
<dbReference type="InterPro" id="IPR011701">
    <property type="entry name" value="MFS"/>
</dbReference>